<dbReference type="WBParaSite" id="PgE063_g003_t01">
    <property type="protein sequence ID" value="PgE063_g003_t01"/>
    <property type="gene ID" value="PgE063_g003"/>
</dbReference>
<name>A0A914ZZ61_PARUN</name>
<organism evidence="1 2">
    <name type="scientific">Parascaris univalens</name>
    <name type="common">Nematode worm</name>
    <dbReference type="NCBI Taxonomy" id="6257"/>
    <lineage>
        <taxon>Eukaryota</taxon>
        <taxon>Metazoa</taxon>
        <taxon>Ecdysozoa</taxon>
        <taxon>Nematoda</taxon>
        <taxon>Chromadorea</taxon>
        <taxon>Rhabditida</taxon>
        <taxon>Spirurina</taxon>
        <taxon>Ascaridomorpha</taxon>
        <taxon>Ascaridoidea</taxon>
        <taxon>Ascarididae</taxon>
        <taxon>Parascaris</taxon>
    </lineage>
</organism>
<keyword evidence="1" id="KW-1185">Reference proteome</keyword>
<evidence type="ECO:0000313" key="2">
    <source>
        <dbReference type="WBParaSite" id="PgE063_g003_t01"/>
    </source>
</evidence>
<evidence type="ECO:0000313" key="1">
    <source>
        <dbReference type="Proteomes" id="UP000887569"/>
    </source>
</evidence>
<accession>A0A914ZZ61</accession>
<sequence length="96" mass="10818">MGIFRGEQLSHIPRYLEQYCNIPTTISYTNIINDSPFEKVERCCTAPYVLDMEIYCTASHYAITDCRGVYGCLAVADASVKTTTKLISRQPCLGKR</sequence>
<protein>
    <submittedName>
        <fullName evidence="2">Uncharacterized protein</fullName>
    </submittedName>
</protein>
<dbReference type="AlphaFoldDB" id="A0A914ZZ61"/>
<proteinExistence type="predicted"/>
<reference evidence="2" key="1">
    <citation type="submission" date="2022-11" db="UniProtKB">
        <authorList>
            <consortium name="WormBaseParasite"/>
        </authorList>
    </citation>
    <scope>IDENTIFICATION</scope>
</reference>
<dbReference type="Proteomes" id="UP000887569">
    <property type="component" value="Unplaced"/>
</dbReference>